<feature type="region of interest" description="Disordered" evidence="9">
    <location>
        <begin position="963"/>
        <end position="1095"/>
    </location>
</feature>
<evidence type="ECO:0000256" key="1">
    <source>
        <dbReference type="ARBA" id="ARBA00004123"/>
    </source>
</evidence>
<dbReference type="InterPro" id="IPR056026">
    <property type="entry name" value="DUF7607"/>
</dbReference>
<feature type="region of interest" description="Disordered" evidence="9">
    <location>
        <begin position="648"/>
        <end position="676"/>
    </location>
</feature>
<keyword evidence="13" id="KW-1185">Reference proteome</keyword>
<dbReference type="GO" id="GO:0005634">
    <property type="term" value="C:nucleus"/>
    <property type="evidence" value="ECO:0007669"/>
    <property type="project" value="UniProtKB-SubCell"/>
</dbReference>
<feature type="compositionally biased region" description="Basic and acidic residues" evidence="9">
    <location>
        <begin position="120"/>
        <end position="129"/>
    </location>
</feature>
<dbReference type="InterPro" id="IPR038718">
    <property type="entry name" value="SNF2-like_sf"/>
</dbReference>
<dbReference type="Gene3D" id="3.40.50.10810">
    <property type="entry name" value="Tandem AAA-ATPase domain"/>
    <property type="match status" value="1"/>
</dbReference>
<organism evidence="12 13">
    <name type="scientific">Coemansia interrupta</name>
    <dbReference type="NCBI Taxonomy" id="1126814"/>
    <lineage>
        <taxon>Eukaryota</taxon>
        <taxon>Fungi</taxon>
        <taxon>Fungi incertae sedis</taxon>
        <taxon>Zoopagomycota</taxon>
        <taxon>Kickxellomycotina</taxon>
        <taxon>Kickxellomycetes</taxon>
        <taxon>Kickxellales</taxon>
        <taxon>Kickxellaceae</taxon>
        <taxon>Coemansia</taxon>
    </lineage>
</organism>
<keyword evidence="8" id="KW-0539">Nucleus</keyword>
<dbReference type="SUPFAM" id="SSF52540">
    <property type="entry name" value="P-loop containing nucleoside triphosphate hydrolases"/>
    <property type="match status" value="2"/>
</dbReference>
<gene>
    <name evidence="12" type="ORF">GGI15_001623</name>
</gene>
<feature type="region of interest" description="Disordered" evidence="9">
    <location>
        <begin position="478"/>
        <end position="498"/>
    </location>
</feature>
<feature type="domain" description="Helicase C-terminal" evidence="11">
    <location>
        <begin position="2108"/>
        <end position="2290"/>
    </location>
</feature>
<evidence type="ECO:0000256" key="5">
    <source>
        <dbReference type="ARBA" id="ARBA00022806"/>
    </source>
</evidence>
<sequence>MLPIRGALKDMGVDYSCLDDDSDSSDVGESWILSKVLTQGVGLVGFVPRRIELICTGMDGVARTKSADGDEASRAASNKTAVTSHDLLARMSVITTDRATRDAVSRTAVVSDNQQPIPEPKQHREPGQQIDRAKPNLSALGPFDPNGLRQDLLTTEQLPTPVTAGRMAEDDNERVGECQSMNTSVSYIVCSESGDCATTDALRQKKGRIAKAGSVERGSQDWLDGDSDVDGVPDAVSKTMRVENDSQMQVVKAESVERDADLRLDDGESDLDGAIQAMSLVPPTEKQMQPQIAQADIVQRDSNVRLSGEPVIGEVVETAVSNDSALPSRSHSGLGSHSQTVTNGWSTHPPSEAVAAYNDDDSDAGSTSSDEPLAAYKDAGTDNDSTSSEEPLARWAESVASDAGSHQVSEASISRGASVSAKTPAVLAESSTSVGEVVVAEEPSSTSTSISVEAPLLAQASVPVDESMSPDKLIVAEGPIPVSDPISAKTPTSDGKDILAEGTIPMSVAMSYEEEILAEGSLASVVRMSDDEDILAKELVSPKTPASDDEDMDEETIPMDTSMSYDEELLVEGSILAEAPQMSDDDVVMAQRPNSATVPISVQKSMSYDEEILVEGSILAEAPDPARKPLPTTKSMVSFEEVVMGEGTVPAREPAPVHAPEIPKAPEPTDDASSGKQKKRIAPMLLSSVLPTQSEGNLVEKERSGLSLVLPVEQLPPSEARKVIQQTLGNGSGWRRRFPHHPRVRLGDTPPHVGGISNEVEDSDSWWFRRSRSADQSRHQQAMRAMHVWHWRYMVSVEREIYGDFDAGSEADQDAGGEAEDPVLAPYGEAESDGELPEDLLREIDAEQQAIAQMVARKAAREAEREALVRETIEAMKEKFRAEWEAQILPGVAVKAYSEWRKHVRRRDDLERLIEADRLLRLPKLEQGIFDSGVSARAEIERSCENLRVTVNELALSEWQLRLVDGPCPPPPPHKMRAKSSGTRRLRRVADSSSSSGSDGDSDSDNDSDSSSSSGDSMDDFIDDTDVVKPPPPPSLSLPPPPPPTSPPPSPEPPVEVEGTYMQLRPRRSQAVAEPPKNRRQPVRRNRGGKAALTKRLPAAAAASFATQRQPLERPAGTGAAIYAFGQLRAEDIDGFKHYVQRRFSSEQCRASRVAALVWMRRRASALGVDVDLSDMGVSEIELAQAVEAAEQAEKTHVQSQKLQISNGAFVSQFRGHTADAAFDAILWFVSRLASGRESHGDLIKWDLHDGPDEAKDKDGTCKATARALGFRVAMRLQAEFRHWVSVFGDGSSATSVSGGGLVEALYPNATQRDAALERSHKLLTRPGLRAEYMRPDDRRGQRLQQFAQQANVFLCCPEPLWGAVNGDAVAFNGGEARTAAMSKGSRALTVRRRWLPMLMQMVDDDAVLARGAFAVFYAWRMTCLVEGDQDDLIAQPDVIDVDMDGDINMLGGDDDDDVVEEVMSSGVVQRLDSARASPAPAPAPAPASAPAKGRRNIRAVLPEDKETLAIQQKLREKDLEISRKRKLMEAAAEAEARVSTKRQLTESGASTSGIVGRRQPAEPHIAGDSDDDFPLLRRTLLAHPEPVAPAPAPPVNIEIDIDAIGRPVLVNPGHADDQRDVFIPGFIAGHLKEHQIEGVRFMWKNVMMTGGGLDKDHGCILAHAMGLGKTLQTIAFVYTLLHEITITGNPEIVQSPFATRRVLILCPPTVQSNWAAEFEKWTSVEHSTISNPGESRLLQLPVFDSSSPPDPNYARCLKRALQRRARRTLTQVVNFDTIKGSERRKAALMAWHNYGGVMIMGYRLFVILMQRALSVPAPDADADATAKDDVTADVLFNRCLRHTLVDGGPCLVVADEGHVIKNPETQLSAVISKLSTRARICLTGYPLQNRLEEYWTMIKFCSPDSLSTLASFRNRYVNPINNGLYADSTADDRRFSAIAMRTLQDLVKPVVDRRDAALLFSQLPRKVEYFVYCPLTDVQRALYSAYLEHVVGIGTLNPGTNSGVLAHGHMLLAICNHPMVFQQTIENNQKLLGQNGNPSSAATSIEDEGSVEPSEDIGIARFIAARDEWLREIYTTHHIMQPPADASLTPPLVRITPEMMLPVHSIKTQIALHIIRESIAAGERVLVFSRSIPTLDHLQNAIETAGLATLGQQMLRIDGSTVVGQRQVMVDRFNADVSELRVFLISSGTGSIGINLVSASRIIIFDVGWNPLYDEQAVARVYRYGQRRRVYVYRLMTRGTWEERLIGNNIFKVGLTRRVIDKQSMGRWVSKENTERYLQHPPMHTDAITEGEAAKIVADHNDDAVLGSLVAEHRPKIADIIPQATLLANEDETLDEAALAEVEVSVLLEKQRLGLAPLYTQPMGDQPEIDSASVPIASPVAVTSAVVPVVTPVVPPASTSAIAPAVVTPTVPLVPTASVAPAAVPDATDDSTFMGSKIGEMSALRALAMTQIALARLAEFPVTHDEVGSRAYLLNLEKMIPCVDYSV</sequence>
<reference evidence="12" key="1">
    <citation type="submission" date="2022-07" db="EMBL/GenBank/DDBJ databases">
        <title>Phylogenomic reconstructions and comparative analyses of Kickxellomycotina fungi.</title>
        <authorList>
            <person name="Reynolds N.K."/>
            <person name="Stajich J.E."/>
            <person name="Barry K."/>
            <person name="Grigoriev I.V."/>
            <person name="Crous P."/>
            <person name="Smith M.E."/>
        </authorList>
    </citation>
    <scope>NUCLEOTIDE SEQUENCE</scope>
    <source>
        <strain evidence="12">BCRC 34489</strain>
    </source>
</reference>
<dbReference type="PANTHER" id="PTHR45797:SF1">
    <property type="entry name" value="HELICASE ARIP4"/>
    <property type="match status" value="1"/>
</dbReference>
<feature type="compositionally biased region" description="Polar residues" evidence="9">
    <location>
        <begin position="323"/>
        <end position="349"/>
    </location>
</feature>
<feature type="region of interest" description="Disordered" evidence="9">
    <location>
        <begin position="2032"/>
        <end position="2051"/>
    </location>
</feature>
<dbReference type="InterPro" id="IPR027417">
    <property type="entry name" value="P-loop_NTPase"/>
</dbReference>
<dbReference type="PROSITE" id="PS51194">
    <property type="entry name" value="HELICASE_CTER"/>
    <property type="match status" value="1"/>
</dbReference>
<dbReference type="PANTHER" id="PTHR45797">
    <property type="entry name" value="RAD54-LIKE"/>
    <property type="match status" value="1"/>
</dbReference>
<dbReference type="Gene3D" id="3.40.50.300">
    <property type="entry name" value="P-loop containing nucleotide triphosphate hydrolases"/>
    <property type="match status" value="2"/>
</dbReference>
<evidence type="ECO:0000256" key="6">
    <source>
        <dbReference type="ARBA" id="ARBA00022840"/>
    </source>
</evidence>
<feature type="region of interest" description="Disordered" evidence="9">
    <location>
        <begin position="1473"/>
        <end position="1495"/>
    </location>
</feature>
<evidence type="ECO:0000259" key="10">
    <source>
        <dbReference type="PROSITE" id="PS51192"/>
    </source>
</evidence>
<dbReference type="InterPro" id="IPR049730">
    <property type="entry name" value="SNF2/RAD54-like_C"/>
</dbReference>
<evidence type="ECO:0000313" key="12">
    <source>
        <dbReference type="EMBL" id="KAJ2786313.1"/>
    </source>
</evidence>
<feature type="compositionally biased region" description="Polar residues" evidence="9">
    <location>
        <begin position="404"/>
        <end position="421"/>
    </location>
</feature>
<dbReference type="Pfam" id="PF00271">
    <property type="entry name" value="Helicase_C"/>
    <property type="match status" value="1"/>
</dbReference>
<dbReference type="GO" id="GO:0004386">
    <property type="term" value="F:helicase activity"/>
    <property type="evidence" value="ECO:0007669"/>
    <property type="project" value="UniProtKB-KW"/>
</dbReference>
<feature type="region of interest" description="Disordered" evidence="9">
    <location>
        <begin position="807"/>
        <end position="833"/>
    </location>
</feature>
<dbReference type="EMBL" id="JANBUM010000068">
    <property type="protein sequence ID" value="KAJ2786313.1"/>
    <property type="molecule type" value="Genomic_DNA"/>
</dbReference>
<feature type="region of interest" description="Disordered" evidence="9">
    <location>
        <begin position="323"/>
        <end position="449"/>
    </location>
</feature>
<dbReference type="OrthoDB" id="2020972at2759"/>
<dbReference type="InterPro" id="IPR000330">
    <property type="entry name" value="SNF2_N"/>
</dbReference>
<feature type="compositionally biased region" description="Acidic residues" evidence="9">
    <location>
        <begin position="547"/>
        <end position="556"/>
    </location>
</feature>
<feature type="compositionally biased region" description="Acidic residues" evidence="9">
    <location>
        <begin position="807"/>
        <end position="821"/>
    </location>
</feature>
<comment type="caution">
    <text evidence="12">The sequence shown here is derived from an EMBL/GenBank/DDBJ whole genome shotgun (WGS) entry which is preliminary data.</text>
</comment>
<dbReference type="InterPro" id="IPR014001">
    <property type="entry name" value="Helicase_ATP-bd"/>
</dbReference>
<dbReference type="CDD" id="cd18793">
    <property type="entry name" value="SF2_C_SNF"/>
    <property type="match status" value="1"/>
</dbReference>
<dbReference type="GO" id="GO:0003677">
    <property type="term" value="F:DNA binding"/>
    <property type="evidence" value="ECO:0007669"/>
    <property type="project" value="UniProtKB-KW"/>
</dbReference>
<comment type="subcellular location">
    <subcellularLocation>
        <location evidence="1">Nucleus</location>
    </subcellularLocation>
</comment>
<dbReference type="Gene3D" id="1.20.120.850">
    <property type="entry name" value="SWI2/SNF2 ATPases, N-terminal domain"/>
    <property type="match status" value="1"/>
</dbReference>
<evidence type="ECO:0000256" key="7">
    <source>
        <dbReference type="ARBA" id="ARBA00023125"/>
    </source>
</evidence>
<feature type="region of interest" description="Disordered" evidence="9">
    <location>
        <begin position="1539"/>
        <end position="1571"/>
    </location>
</feature>
<proteinExistence type="inferred from homology"/>
<keyword evidence="5" id="KW-0347">Helicase</keyword>
<dbReference type="Proteomes" id="UP001140172">
    <property type="component" value="Unassembled WGS sequence"/>
</dbReference>
<dbReference type="GO" id="GO:0005524">
    <property type="term" value="F:ATP binding"/>
    <property type="evidence" value="ECO:0007669"/>
    <property type="project" value="UniProtKB-KW"/>
</dbReference>
<dbReference type="GO" id="GO:0016887">
    <property type="term" value="F:ATP hydrolysis activity"/>
    <property type="evidence" value="ECO:0007669"/>
    <property type="project" value="InterPro"/>
</dbReference>
<dbReference type="Pfam" id="PF00176">
    <property type="entry name" value="SNF2-rel_dom"/>
    <property type="match status" value="1"/>
</dbReference>
<dbReference type="InterPro" id="IPR001650">
    <property type="entry name" value="Helicase_C-like"/>
</dbReference>
<evidence type="ECO:0008006" key="14">
    <source>
        <dbReference type="Google" id="ProtNLM"/>
    </source>
</evidence>
<evidence type="ECO:0000259" key="11">
    <source>
        <dbReference type="PROSITE" id="PS51194"/>
    </source>
</evidence>
<evidence type="ECO:0000256" key="8">
    <source>
        <dbReference type="ARBA" id="ARBA00023242"/>
    </source>
</evidence>
<dbReference type="SMART" id="SM00490">
    <property type="entry name" value="HELICc"/>
    <property type="match status" value="1"/>
</dbReference>
<keyword evidence="4" id="KW-0378">Hydrolase</keyword>
<dbReference type="SMART" id="SM00487">
    <property type="entry name" value="DEXDc"/>
    <property type="match status" value="1"/>
</dbReference>
<protein>
    <recommendedName>
        <fullName evidence="14">Helicase ATP-binding domain-containing protein</fullName>
    </recommendedName>
</protein>
<keyword evidence="7" id="KW-0238">DNA-binding</keyword>
<evidence type="ECO:0000256" key="2">
    <source>
        <dbReference type="ARBA" id="ARBA00007025"/>
    </source>
</evidence>
<name>A0A9W8HHL1_9FUNG</name>
<dbReference type="PROSITE" id="PS51192">
    <property type="entry name" value="HELICASE_ATP_BIND_1"/>
    <property type="match status" value="1"/>
</dbReference>
<feature type="compositionally biased region" description="Polar residues" evidence="9">
    <location>
        <begin position="1542"/>
        <end position="1554"/>
    </location>
</feature>
<keyword evidence="3" id="KW-0547">Nucleotide-binding</keyword>
<feature type="domain" description="Helicase ATP-binding" evidence="10">
    <location>
        <begin position="1651"/>
        <end position="1905"/>
    </location>
</feature>
<comment type="similarity">
    <text evidence="2">Belongs to the SNF2/RAD54 helicase family.</text>
</comment>
<accession>A0A9W8HHL1</accession>
<feature type="compositionally biased region" description="Polar residues" evidence="9">
    <location>
        <begin position="2032"/>
        <end position="2044"/>
    </location>
</feature>
<evidence type="ECO:0000256" key="3">
    <source>
        <dbReference type="ARBA" id="ARBA00022741"/>
    </source>
</evidence>
<feature type="compositionally biased region" description="Basic residues" evidence="9">
    <location>
        <begin position="974"/>
        <end position="987"/>
    </location>
</feature>
<dbReference type="Pfam" id="PF24580">
    <property type="entry name" value="DUF7607"/>
    <property type="match status" value="1"/>
</dbReference>
<keyword evidence="6" id="KW-0067">ATP-binding</keyword>
<evidence type="ECO:0000256" key="9">
    <source>
        <dbReference type="SAM" id="MobiDB-lite"/>
    </source>
</evidence>
<evidence type="ECO:0000256" key="4">
    <source>
        <dbReference type="ARBA" id="ARBA00022801"/>
    </source>
</evidence>
<feature type="region of interest" description="Disordered" evidence="9">
    <location>
        <begin position="537"/>
        <end position="556"/>
    </location>
</feature>
<dbReference type="InterPro" id="IPR044574">
    <property type="entry name" value="ARIP4-like"/>
</dbReference>
<feature type="compositionally biased region" description="Pro residues" evidence="9">
    <location>
        <begin position="1029"/>
        <end position="1054"/>
    </location>
</feature>
<evidence type="ECO:0000313" key="13">
    <source>
        <dbReference type="Proteomes" id="UP001140172"/>
    </source>
</evidence>
<feature type="region of interest" description="Disordered" evidence="9">
    <location>
        <begin position="106"/>
        <end position="129"/>
    </location>
</feature>
<feature type="compositionally biased region" description="Basic residues" evidence="9">
    <location>
        <begin position="1078"/>
        <end position="1088"/>
    </location>
</feature>